<comment type="function">
    <text evidence="1">Mitochondrial transporter that mediates uptake of thiamine pyrophosphate (ThPP) into mitochondria.</text>
</comment>
<dbReference type="OrthoDB" id="2139348at2759"/>
<evidence type="ECO:0000256" key="9">
    <source>
        <dbReference type="ARBA" id="ARBA00023128"/>
    </source>
</evidence>
<dbReference type="SUPFAM" id="SSF103506">
    <property type="entry name" value="Mitochondrial carrier"/>
    <property type="match status" value="1"/>
</dbReference>
<dbReference type="STRING" id="984487.A0A1E4SGI6"/>
<dbReference type="GO" id="GO:0006526">
    <property type="term" value="P:L-arginine biosynthetic process"/>
    <property type="evidence" value="ECO:0007669"/>
    <property type="project" value="EnsemblFungi"/>
</dbReference>
<evidence type="ECO:0000256" key="8">
    <source>
        <dbReference type="ARBA" id="ARBA00022989"/>
    </source>
</evidence>
<dbReference type="AlphaFoldDB" id="A0A1E4SGI6"/>
<gene>
    <name evidence="13" type="ORF">CANTADRAFT_26622</name>
</gene>
<keyword evidence="7" id="KW-0677">Repeat</keyword>
<keyword evidence="9" id="KW-0496">Mitochondrion</keyword>
<dbReference type="GO" id="GO:0031966">
    <property type="term" value="C:mitochondrial membrane"/>
    <property type="evidence" value="ECO:0007669"/>
    <property type="project" value="UniProtKB-SubCell"/>
</dbReference>
<dbReference type="RefSeq" id="XP_020063697.1">
    <property type="nucleotide sequence ID" value="XM_020207822.1"/>
</dbReference>
<accession>A0A1E4SGI6</accession>
<evidence type="ECO:0000256" key="10">
    <source>
        <dbReference type="ARBA" id="ARBA00023136"/>
    </source>
</evidence>
<evidence type="ECO:0000256" key="1">
    <source>
        <dbReference type="ARBA" id="ARBA00002238"/>
    </source>
</evidence>
<protein>
    <recommendedName>
        <fullName evidence="4">Mitochondrial thiamine pyrophosphate carrier 1</fullName>
    </recommendedName>
</protein>
<dbReference type="InterPro" id="IPR023395">
    <property type="entry name" value="MCP_dom_sf"/>
</dbReference>
<dbReference type="EMBL" id="KV453913">
    <property type="protein sequence ID" value="ODV78575.1"/>
    <property type="molecule type" value="Genomic_DNA"/>
</dbReference>
<dbReference type="GO" id="GO:0000064">
    <property type="term" value="F:L-ornithine transmembrane transporter activity"/>
    <property type="evidence" value="ECO:0007669"/>
    <property type="project" value="EnsemblFungi"/>
</dbReference>
<feature type="repeat" description="Solcar" evidence="11">
    <location>
        <begin position="106"/>
        <end position="195"/>
    </location>
</feature>
<evidence type="ECO:0000313" key="14">
    <source>
        <dbReference type="Proteomes" id="UP000094285"/>
    </source>
</evidence>
<feature type="repeat" description="Solcar" evidence="11">
    <location>
        <begin position="205"/>
        <end position="299"/>
    </location>
</feature>
<feature type="repeat" description="Solcar" evidence="11">
    <location>
        <begin position="4"/>
        <end position="88"/>
    </location>
</feature>
<evidence type="ECO:0000256" key="6">
    <source>
        <dbReference type="ARBA" id="ARBA00022692"/>
    </source>
</evidence>
<evidence type="ECO:0000256" key="11">
    <source>
        <dbReference type="PROSITE-ProRule" id="PRU00282"/>
    </source>
</evidence>
<name>A0A1E4SGI6_9ASCO</name>
<comment type="subcellular location">
    <subcellularLocation>
        <location evidence="2">Mitochondrion membrane</location>
        <topology evidence="2">Multi-pass membrane protein</topology>
    </subcellularLocation>
</comment>
<dbReference type="Proteomes" id="UP000094285">
    <property type="component" value="Unassembled WGS sequence"/>
</dbReference>
<evidence type="ECO:0000256" key="5">
    <source>
        <dbReference type="ARBA" id="ARBA00022448"/>
    </source>
</evidence>
<evidence type="ECO:0000256" key="4">
    <source>
        <dbReference type="ARBA" id="ARBA00021935"/>
    </source>
</evidence>
<dbReference type="GO" id="GO:1990575">
    <property type="term" value="P:mitochondrial L-ornithine transmembrane transport"/>
    <property type="evidence" value="ECO:0007669"/>
    <property type="project" value="EnsemblFungi"/>
</dbReference>
<dbReference type="InterPro" id="IPR050567">
    <property type="entry name" value="Mitochondrial_Carrier"/>
</dbReference>
<dbReference type="GeneID" id="30981959"/>
<dbReference type="Pfam" id="PF00153">
    <property type="entry name" value="Mito_carr"/>
    <property type="match status" value="3"/>
</dbReference>
<dbReference type="InterPro" id="IPR018108">
    <property type="entry name" value="MCP_transmembrane"/>
</dbReference>
<dbReference type="PANTHER" id="PTHR45624:SF31">
    <property type="entry name" value="MITOCHONDRIAL ORNITHINE TRANSPORTER 1"/>
    <property type="match status" value="1"/>
</dbReference>
<evidence type="ECO:0000256" key="7">
    <source>
        <dbReference type="ARBA" id="ARBA00022737"/>
    </source>
</evidence>
<keyword evidence="14" id="KW-1185">Reference proteome</keyword>
<evidence type="ECO:0000256" key="12">
    <source>
        <dbReference type="RuleBase" id="RU000488"/>
    </source>
</evidence>
<keyword evidence="5 12" id="KW-0813">Transport</keyword>
<evidence type="ECO:0000256" key="2">
    <source>
        <dbReference type="ARBA" id="ARBA00004225"/>
    </source>
</evidence>
<keyword evidence="8" id="KW-1133">Transmembrane helix</keyword>
<keyword evidence="10 11" id="KW-0472">Membrane</keyword>
<dbReference type="Gene3D" id="1.50.40.10">
    <property type="entry name" value="Mitochondrial carrier domain"/>
    <property type="match status" value="1"/>
</dbReference>
<comment type="similarity">
    <text evidence="3 12">Belongs to the mitochondrial carrier (TC 2.A.29) family.</text>
</comment>
<dbReference type="PANTHER" id="PTHR45624">
    <property type="entry name" value="MITOCHONDRIAL BASIC AMINO ACIDS TRANSPORTER-RELATED"/>
    <property type="match status" value="1"/>
</dbReference>
<proteinExistence type="inferred from homology"/>
<organism evidence="13 14">
    <name type="scientific">Suhomyces tanzawaensis NRRL Y-17324</name>
    <dbReference type="NCBI Taxonomy" id="984487"/>
    <lineage>
        <taxon>Eukaryota</taxon>
        <taxon>Fungi</taxon>
        <taxon>Dikarya</taxon>
        <taxon>Ascomycota</taxon>
        <taxon>Saccharomycotina</taxon>
        <taxon>Pichiomycetes</taxon>
        <taxon>Debaryomycetaceae</taxon>
        <taxon>Suhomyces</taxon>
    </lineage>
</organism>
<evidence type="ECO:0000313" key="13">
    <source>
        <dbReference type="EMBL" id="ODV78575.1"/>
    </source>
</evidence>
<keyword evidence="6 11" id="KW-0812">Transmembrane</keyword>
<reference evidence="14" key="1">
    <citation type="submission" date="2016-05" db="EMBL/GenBank/DDBJ databases">
        <title>Comparative genomics of biotechnologically important yeasts.</title>
        <authorList>
            <consortium name="DOE Joint Genome Institute"/>
            <person name="Riley R."/>
            <person name="Haridas S."/>
            <person name="Wolfe K.H."/>
            <person name="Lopes M.R."/>
            <person name="Hittinger C.T."/>
            <person name="Goker M."/>
            <person name="Salamov A."/>
            <person name="Wisecaver J."/>
            <person name="Long T.M."/>
            <person name="Aerts A.L."/>
            <person name="Barry K."/>
            <person name="Choi C."/>
            <person name="Clum A."/>
            <person name="Coughlan A.Y."/>
            <person name="Deshpande S."/>
            <person name="Douglass A.P."/>
            <person name="Hanson S.J."/>
            <person name="Klenk H.-P."/>
            <person name="Labutti K."/>
            <person name="Lapidus A."/>
            <person name="Lindquist E."/>
            <person name="Lipzen A."/>
            <person name="Meier-Kolthoff J.P."/>
            <person name="Ohm R.A."/>
            <person name="Otillar R.P."/>
            <person name="Pangilinan J."/>
            <person name="Peng Y."/>
            <person name="Rokas A."/>
            <person name="Rosa C.A."/>
            <person name="Scheuner C."/>
            <person name="Sibirny A.A."/>
            <person name="Slot J.C."/>
            <person name="Stielow J.B."/>
            <person name="Sun H."/>
            <person name="Kurtzman C.P."/>
            <person name="Blackwell M."/>
            <person name="Grigoriev I.V."/>
            <person name="Jeffries T.W."/>
        </authorList>
    </citation>
    <scope>NUCLEOTIDE SEQUENCE [LARGE SCALE GENOMIC DNA]</scope>
    <source>
        <strain evidence="14">NRRL Y-17324</strain>
    </source>
</reference>
<dbReference type="PROSITE" id="PS50920">
    <property type="entry name" value="SOLCAR"/>
    <property type="match status" value="3"/>
</dbReference>
<sequence>MTDSGPLKEIAFGAVSGMVGKVVEFPFDTIKVRLQSSSVPLSSFQMIRTTYVNEGIINGFYKGFRAPLLGACAETSILFTSYNWSTSYFTASLKPRSGIKYTEETLPFWTKCASGGFAGFMASFILTPIELIKCQLQVSNLAGNVDNSRSYLYYIRQVIRNNGVAGLWSGLSSTLVREITGTAIWFGTYEYINDYFKANPHVPISPDIQLLVSGALAGIAFNWIIFPVDTIKSNIQTYEILHEHDKNRPKRIGVWYIMKKLAAKPGGIKNFYNGLGITLARAVPANALIFFTYEQLKKNF</sequence>
<evidence type="ECO:0000256" key="3">
    <source>
        <dbReference type="ARBA" id="ARBA00006375"/>
    </source>
</evidence>